<dbReference type="Proteomes" id="UP001430848">
    <property type="component" value="Unassembled WGS sequence"/>
</dbReference>
<feature type="compositionally biased region" description="Basic residues" evidence="2">
    <location>
        <begin position="1"/>
        <end position="13"/>
    </location>
</feature>
<sequence length="431" mass="47515">MAKDKRSRSRKPSGKVSQSASRDPSPSPSSVPSPGAPKDQEEKPPADSNDDNGALPGTAETPREDSKTQDQSVSRGSEVPVLTDNGPLTSPQIEPALGAVVENPANDQAGGDLQSPTNTDHSLLGIPDDASESSPTLRRSSLNLAAELQDETMDSPQEDTQTEMANKSASRQEAPGADTGQQHPSENRGETAGSEDARSGRTEEEFQKEISRRIAAEDRVNKLETELKAQQQRYEEQTEADKRRFEHAMQKANQAREADKMKFDEQCNHRIDETVKHFKAELAKHMDNAAKLTAVVEAGEKSAADDAARIERENDLEELRNAFQREVNPTVEGPQLAPRDYPRPGEARFLLAECEYLLDKSSPLYEAVRSAANYADGRGDDPSDRSKGLLDAFGNKLDEMIDFMEEYWETPQGTLSEATRDWGYEAQKTTW</sequence>
<comment type="caution">
    <text evidence="3">The sequence shown here is derived from an EMBL/GenBank/DDBJ whole genome shotgun (WGS) entry which is preliminary data.</text>
</comment>
<keyword evidence="4" id="KW-1185">Reference proteome</keyword>
<evidence type="ECO:0000313" key="4">
    <source>
        <dbReference type="Proteomes" id="UP001430848"/>
    </source>
</evidence>
<keyword evidence="1" id="KW-0175">Coiled coil</keyword>
<reference evidence="3 4" key="1">
    <citation type="submission" date="2024-02" db="EMBL/GenBank/DDBJ databases">
        <title>De novo assembly and annotation of 12 fungi associated with fruit tree decline syndrome in Ontario, Canada.</title>
        <authorList>
            <person name="Sulman M."/>
            <person name="Ellouze W."/>
            <person name="Ilyukhin E."/>
        </authorList>
    </citation>
    <scope>NUCLEOTIDE SEQUENCE [LARGE SCALE GENOMIC DNA]</scope>
    <source>
        <strain evidence="3 4">M169</strain>
    </source>
</reference>
<evidence type="ECO:0000256" key="1">
    <source>
        <dbReference type="SAM" id="Coils"/>
    </source>
</evidence>
<feature type="compositionally biased region" description="Acidic residues" evidence="2">
    <location>
        <begin position="148"/>
        <end position="161"/>
    </location>
</feature>
<accession>A0ABR1P1Z3</accession>
<feature type="compositionally biased region" description="Polar residues" evidence="2">
    <location>
        <begin position="132"/>
        <end position="143"/>
    </location>
</feature>
<protein>
    <submittedName>
        <fullName evidence="3">Uncharacterized protein</fullName>
    </submittedName>
</protein>
<name>A0ABR1P1Z3_DIAER</name>
<evidence type="ECO:0000313" key="3">
    <source>
        <dbReference type="EMBL" id="KAK7724326.1"/>
    </source>
</evidence>
<proteinExistence type="predicted"/>
<feature type="compositionally biased region" description="Pro residues" evidence="2">
    <location>
        <begin position="25"/>
        <end position="35"/>
    </location>
</feature>
<dbReference type="EMBL" id="JAKNSF020000058">
    <property type="protein sequence ID" value="KAK7724326.1"/>
    <property type="molecule type" value="Genomic_DNA"/>
</dbReference>
<feature type="region of interest" description="Disordered" evidence="2">
    <location>
        <begin position="1"/>
        <end position="213"/>
    </location>
</feature>
<feature type="compositionally biased region" description="Basic and acidic residues" evidence="2">
    <location>
        <begin position="185"/>
        <end position="213"/>
    </location>
</feature>
<evidence type="ECO:0000256" key="2">
    <source>
        <dbReference type="SAM" id="MobiDB-lite"/>
    </source>
</evidence>
<organism evidence="3 4">
    <name type="scientific">Diaporthe eres</name>
    <name type="common">Phomopsis oblonga</name>
    <dbReference type="NCBI Taxonomy" id="83184"/>
    <lineage>
        <taxon>Eukaryota</taxon>
        <taxon>Fungi</taxon>
        <taxon>Dikarya</taxon>
        <taxon>Ascomycota</taxon>
        <taxon>Pezizomycotina</taxon>
        <taxon>Sordariomycetes</taxon>
        <taxon>Sordariomycetidae</taxon>
        <taxon>Diaporthales</taxon>
        <taxon>Diaporthaceae</taxon>
        <taxon>Diaporthe</taxon>
        <taxon>Diaporthe eres species complex</taxon>
    </lineage>
</organism>
<gene>
    <name evidence="3" type="ORF">SLS63_008714</name>
</gene>
<feature type="coiled-coil region" evidence="1">
    <location>
        <begin position="213"/>
        <end position="255"/>
    </location>
</feature>
<feature type="compositionally biased region" description="Polar residues" evidence="2">
    <location>
        <begin position="162"/>
        <end position="171"/>
    </location>
</feature>